<dbReference type="EMBL" id="BAABKG010000006">
    <property type="protein sequence ID" value="GAA5155488.1"/>
    <property type="molecule type" value="Genomic_DNA"/>
</dbReference>
<dbReference type="SUPFAM" id="SSF159894">
    <property type="entry name" value="YgaC/TfoX-N like"/>
    <property type="match status" value="1"/>
</dbReference>
<dbReference type="Gene3D" id="3.30.1460.30">
    <property type="entry name" value="YgaC/TfoX-N like chaperone"/>
    <property type="match status" value="1"/>
</dbReference>
<feature type="region of interest" description="Disordered" evidence="1">
    <location>
        <begin position="44"/>
        <end position="63"/>
    </location>
</feature>
<dbReference type="Proteomes" id="UP001500221">
    <property type="component" value="Unassembled WGS sequence"/>
</dbReference>
<evidence type="ECO:0000259" key="2">
    <source>
        <dbReference type="Pfam" id="PF04993"/>
    </source>
</evidence>
<evidence type="ECO:0000256" key="1">
    <source>
        <dbReference type="SAM" id="MobiDB-lite"/>
    </source>
</evidence>
<protein>
    <submittedName>
        <fullName evidence="3">TfoX/Sxy family protein</fullName>
    </submittedName>
</protein>
<proteinExistence type="predicted"/>
<accession>A0ABP9Q104</accession>
<dbReference type="InterPro" id="IPR007076">
    <property type="entry name" value="TfoX_N"/>
</dbReference>
<dbReference type="Pfam" id="PF04993">
    <property type="entry name" value="TfoX_N"/>
    <property type="match status" value="1"/>
</dbReference>
<evidence type="ECO:0000313" key="3">
    <source>
        <dbReference type="EMBL" id="GAA5155488.1"/>
    </source>
</evidence>
<reference evidence="4" key="1">
    <citation type="journal article" date="2019" name="Int. J. Syst. Evol. Microbiol.">
        <title>The Global Catalogue of Microorganisms (GCM) 10K type strain sequencing project: providing services to taxonomists for standard genome sequencing and annotation.</title>
        <authorList>
            <consortium name="The Broad Institute Genomics Platform"/>
            <consortium name="The Broad Institute Genome Sequencing Center for Infectious Disease"/>
            <person name="Wu L."/>
            <person name="Ma J."/>
        </authorList>
    </citation>
    <scope>NUCLEOTIDE SEQUENCE [LARGE SCALE GENOMIC DNA]</scope>
    <source>
        <strain evidence="4">JCM 18459</strain>
    </source>
</reference>
<organism evidence="3 4">
    <name type="scientific">Nocardioides marinquilinus</name>
    <dbReference type="NCBI Taxonomy" id="1210400"/>
    <lineage>
        <taxon>Bacteria</taxon>
        <taxon>Bacillati</taxon>
        <taxon>Actinomycetota</taxon>
        <taxon>Actinomycetes</taxon>
        <taxon>Propionibacteriales</taxon>
        <taxon>Nocardioidaceae</taxon>
        <taxon>Nocardioides</taxon>
    </lineage>
</organism>
<comment type="caution">
    <text evidence="3">The sequence shown here is derived from an EMBL/GenBank/DDBJ whole genome shotgun (WGS) entry which is preliminary data.</text>
</comment>
<sequence length="154" mass="15719">MLGTLLAGAARGLAPAVGPGHTGRVAVDPELAERVSAAVARLVDARTDGDEGDEGSDGGGAATLDQRRMFGGLAFMVAGHMTVCVSGQGGLMVRVPEDDAARLAEAEHVEPMVMNGRELRAWVRVAEPALADDDALAAWVARGVDVALALPPQG</sequence>
<feature type="domain" description="TfoX N-terminal" evidence="2">
    <location>
        <begin position="63"/>
        <end position="146"/>
    </location>
</feature>
<name>A0ABP9Q104_9ACTN</name>
<evidence type="ECO:0000313" key="4">
    <source>
        <dbReference type="Proteomes" id="UP001500221"/>
    </source>
</evidence>
<keyword evidence="4" id="KW-1185">Reference proteome</keyword>
<gene>
    <name evidence="3" type="ORF">GCM10023340_40900</name>
</gene>